<proteinExistence type="predicted"/>
<evidence type="ECO:0000256" key="2">
    <source>
        <dbReference type="ARBA" id="ARBA00022490"/>
    </source>
</evidence>
<reference evidence="5" key="3">
    <citation type="journal article" date="2013" name="Nucleic Acids Res.">
        <title>The genome of Anopheles darlingi, the main neotropical malaria vector.</title>
        <authorList>
            <person name="Marinotti O."/>
            <person name="Cerqueira G.C."/>
            <person name="de Almeida L.G."/>
            <person name="Ferro M.I."/>
            <person name="Loreto E.L."/>
            <person name="Zaha A."/>
            <person name="Teixeira S.M."/>
            <person name="Wespiser A.R."/>
            <person name="Almeida E Silva A."/>
            <person name="Schlindwein A.D."/>
            <person name="Pacheco A.C."/>
            <person name="Silva A.L."/>
            <person name="Graveley B.R."/>
            <person name="Walenz B.P."/>
            <person name="Lima Bde A."/>
            <person name="Ribeiro C.A."/>
            <person name="Nunes-Silva C.G."/>
            <person name="de Carvalho C.R."/>
            <person name="Soares C.M."/>
            <person name="de Menezes C.B."/>
            <person name="Matiolli C."/>
            <person name="Caffrey D."/>
            <person name="Araujo D.A."/>
            <person name="de Oliveira D.M."/>
            <person name="Golenbock D."/>
            <person name="Grisard E.C."/>
            <person name="Fantinatti-Garboggini F."/>
            <person name="de Carvalho F.M."/>
            <person name="Barcellos F.G."/>
            <person name="Prosdocimi F."/>
            <person name="May G."/>
            <person name="Azevedo Junior G.M."/>
            <person name="Guimaraes G.M."/>
            <person name="Goldman G.H."/>
            <person name="Padilha I.Q."/>
            <person name="Batista Jda S."/>
            <person name="Ferro J.A."/>
            <person name="Ribeiro J.M."/>
            <person name="Fietto J.L."/>
            <person name="Dabbas K.M."/>
            <person name="Cerdeira L."/>
            <person name="Agnez-Lima L.F."/>
            <person name="Brocchi M."/>
            <person name="de Carvalho M.O."/>
            <person name="Teixeira Mde M."/>
            <person name="Diniz Maia Mde M."/>
            <person name="Goldman M.H."/>
            <person name="Cruz Schneider M.P."/>
            <person name="Felipe M.S."/>
            <person name="Hungria M."/>
            <person name="Nicolas M.F."/>
            <person name="Pereira M."/>
            <person name="Montes M.A."/>
            <person name="Cantao M.E."/>
            <person name="Vincentz M."/>
            <person name="Rafael M.S."/>
            <person name="Silverman N."/>
            <person name="Stoco P.H."/>
            <person name="Souza R.C."/>
            <person name="Vicentini R."/>
            <person name="Gazzinelli R.T."/>
            <person name="Neves Rde O."/>
            <person name="Silva R."/>
            <person name="Astolfi-Filho S."/>
            <person name="Maciel T.E."/>
            <person name="Urmenyi T.P."/>
            <person name="Tadei W.P."/>
            <person name="Camargo E.P."/>
            <person name="de Vasconcelos A.T."/>
        </authorList>
    </citation>
    <scope>NUCLEOTIDE SEQUENCE</scope>
</reference>
<dbReference type="FunCoup" id="W5JC02">
    <property type="interactions" value="328"/>
</dbReference>
<dbReference type="SMART" id="SM00320">
    <property type="entry name" value="WD40"/>
    <property type="match status" value="3"/>
</dbReference>
<accession>W5JC02</accession>
<reference evidence="5 7" key="1">
    <citation type="journal article" date="2010" name="BMC Genomics">
        <title>Combination of measures distinguishes pre-miRNAs from other stem-loops in the genome of the newly sequenced Anopheles darlingi.</title>
        <authorList>
            <person name="Mendes N.D."/>
            <person name="Freitas A.T."/>
            <person name="Vasconcelos A.T."/>
            <person name="Sagot M.F."/>
        </authorList>
    </citation>
    <scope>NUCLEOTIDE SEQUENCE</scope>
</reference>
<evidence type="ECO:0000256" key="4">
    <source>
        <dbReference type="SAM" id="MobiDB-lite"/>
    </source>
</evidence>
<feature type="compositionally biased region" description="Polar residues" evidence="4">
    <location>
        <begin position="40"/>
        <end position="57"/>
    </location>
</feature>
<name>W5JC02_ANODA</name>
<dbReference type="InterPro" id="IPR036322">
    <property type="entry name" value="WD40_repeat_dom_sf"/>
</dbReference>
<reference evidence="6" key="4">
    <citation type="submission" date="2015-06" db="UniProtKB">
        <authorList>
            <consortium name="EnsemblMetazoa"/>
        </authorList>
    </citation>
    <scope>IDENTIFICATION</scope>
</reference>
<dbReference type="STRING" id="43151.W5JC02"/>
<evidence type="ECO:0000313" key="5">
    <source>
        <dbReference type="EMBL" id="ETN61571.1"/>
    </source>
</evidence>
<dbReference type="AlphaFoldDB" id="W5JC02"/>
<keyword evidence="7" id="KW-1185">Reference proteome</keyword>
<feature type="compositionally biased region" description="Basic and acidic residues" evidence="4">
    <location>
        <begin position="11"/>
        <end position="29"/>
    </location>
</feature>
<evidence type="ECO:0000256" key="3">
    <source>
        <dbReference type="PROSITE-ProRule" id="PRU00221"/>
    </source>
</evidence>
<dbReference type="EnsemblMetazoa" id="ADAC006774-RA">
    <property type="protein sequence ID" value="ADAC006774-PA"/>
    <property type="gene ID" value="ADAC006774"/>
</dbReference>
<evidence type="ECO:0000313" key="7">
    <source>
        <dbReference type="Proteomes" id="UP000000673"/>
    </source>
</evidence>
<protein>
    <submittedName>
        <fullName evidence="5 6">Uncharacterized protein</fullName>
    </submittedName>
</protein>
<dbReference type="EMBL" id="ADMH02001647">
    <property type="protein sequence ID" value="ETN61571.1"/>
    <property type="molecule type" value="Genomic_DNA"/>
</dbReference>
<dbReference type="GO" id="GO:0034709">
    <property type="term" value="C:methylosome"/>
    <property type="evidence" value="ECO:0007669"/>
    <property type="project" value="TreeGrafter"/>
</dbReference>
<gene>
    <name evidence="5" type="ORF">AND_006774</name>
</gene>
<evidence type="ECO:0000313" key="6">
    <source>
        <dbReference type="EnsemblMetazoa" id="ADAC006774-PA"/>
    </source>
</evidence>
<dbReference type="PROSITE" id="PS50082">
    <property type="entry name" value="WD_REPEATS_2"/>
    <property type="match status" value="1"/>
</dbReference>
<reference evidence="5" key="2">
    <citation type="submission" date="2010-05" db="EMBL/GenBank/DDBJ databases">
        <authorList>
            <person name="Almeida L.G."/>
            <person name="Nicolas M.F."/>
            <person name="Souza R.C."/>
            <person name="Vasconcelos A.T.R."/>
        </authorList>
    </citation>
    <scope>NUCLEOTIDE SEQUENCE</scope>
</reference>
<dbReference type="Gene3D" id="2.130.10.10">
    <property type="entry name" value="YVTN repeat-like/Quinoprotein amine dehydrogenase"/>
    <property type="match status" value="2"/>
</dbReference>
<feature type="repeat" description="WD" evidence="3">
    <location>
        <begin position="226"/>
        <end position="255"/>
    </location>
</feature>
<dbReference type="Proteomes" id="UP000000673">
    <property type="component" value="Unassembled WGS sequence"/>
</dbReference>
<dbReference type="PANTHER" id="PTHR46853">
    <property type="entry name" value="METHYLOSOME PROTEIN 50"/>
    <property type="match status" value="1"/>
</dbReference>
<feature type="region of interest" description="Disordered" evidence="4">
    <location>
        <begin position="1"/>
        <end position="60"/>
    </location>
</feature>
<dbReference type="GO" id="GO:0007309">
    <property type="term" value="P:oocyte axis specification"/>
    <property type="evidence" value="ECO:0007669"/>
    <property type="project" value="TreeGrafter"/>
</dbReference>
<evidence type="ECO:0000256" key="1">
    <source>
        <dbReference type="ARBA" id="ARBA00004496"/>
    </source>
</evidence>
<dbReference type="InterPro" id="IPR015943">
    <property type="entry name" value="WD40/YVTN_repeat-like_dom_sf"/>
</dbReference>
<keyword evidence="2" id="KW-0963">Cytoplasm</keyword>
<dbReference type="eggNOG" id="KOG0284">
    <property type="taxonomic scope" value="Eukaryota"/>
</dbReference>
<dbReference type="SUPFAM" id="SSF50978">
    <property type="entry name" value="WD40 repeat-like"/>
    <property type="match status" value="1"/>
</dbReference>
<dbReference type="OMA" id="GGCARLW"/>
<dbReference type="InterPro" id="IPR052139">
    <property type="entry name" value="Methylosome_Comp_WDR77"/>
</dbReference>
<dbReference type="Pfam" id="PF00400">
    <property type="entry name" value="WD40"/>
    <property type="match status" value="1"/>
</dbReference>
<organism evidence="5">
    <name type="scientific">Anopheles darlingi</name>
    <name type="common">Mosquito</name>
    <dbReference type="NCBI Taxonomy" id="43151"/>
    <lineage>
        <taxon>Eukaryota</taxon>
        <taxon>Metazoa</taxon>
        <taxon>Ecdysozoa</taxon>
        <taxon>Arthropoda</taxon>
        <taxon>Hexapoda</taxon>
        <taxon>Insecta</taxon>
        <taxon>Pterygota</taxon>
        <taxon>Neoptera</taxon>
        <taxon>Endopterygota</taxon>
        <taxon>Diptera</taxon>
        <taxon>Nematocera</taxon>
        <taxon>Culicoidea</taxon>
        <taxon>Culicidae</taxon>
        <taxon>Anophelinae</taxon>
        <taxon>Anopheles</taxon>
    </lineage>
</organism>
<dbReference type="PANTHER" id="PTHR46853:SF1">
    <property type="entry name" value="METHYLOSOME PROTEIN 50"/>
    <property type="match status" value="1"/>
</dbReference>
<dbReference type="InterPro" id="IPR001680">
    <property type="entry name" value="WD40_rpt"/>
</dbReference>
<dbReference type="VEuPathDB" id="VectorBase:ADAR2_005052"/>
<comment type="subcellular location">
    <subcellularLocation>
        <location evidence="1">Cytoplasm</location>
    </subcellularLocation>
</comment>
<dbReference type="HOGENOM" id="CLU_064378_0_0_1"/>
<dbReference type="VEuPathDB" id="VectorBase:ADAC006774"/>
<sequence length="405" mass="44993">MKTLNSAHSARPKETHQLQDLRHRTDSTPKSETGLEVNLTPASAASNPCVPGTSSSGGRMDYSRAVDLAQAYQTPPSYKPPESLEELAKCTDYPNTNSTHYQLKDPEPRPDNKLQSMYELATVNATGHTIVAGNDYKSRRWAGSFCGWESATDIGDEEKASFGRQCESSVTALCYTMNDSLFVLGNDRGSIELWSTGNSIRGPGYSLYLVDNRYEHIGAITALDVFRGDDSHVISGSTDGCIKVWDYSEGDLHSSHTFHQAHTSFITSVATDTTQPSLAALFEGHDVPFSTVRWTDEANWNRLVAVGDVAGRVHFIDVRQPNVFLETVSCFDRKIQRISFHGKRFAVLANAPEVKFYDEHSKEIHVEQSATNYVRDLVWDRQSPDDAIGCTLLGWDSYVQHITVK</sequence>
<keyword evidence="3" id="KW-0853">WD repeat</keyword>